<dbReference type="AlphaFoldDB" id="Q56WF3"/>
<accession>Q56WF3</accession>
<protein>
    <submittedName>
        <fullName evidence="1">Uncharacterized protein</fullName>
    </submittedName>
</protein>
<proteinExistence type="evidence at transcript level"/>
<name>Q56WF3_ARATH</name>
<dbReference type="EMBL" id="AK222089">
    <property type="protein sequence ID" value="BAD94971.1"/>
    <property type="molecule type" value="mRNA"/>
</dbReference>
<evidence type="ECO:0000313" key="1">
    <source>
        <dbReference type="EMBL" id="BAD94971.1"/>
    </source>
</evidence>
<reference evidence="1" key="1">
    <citation type="submission" date="2005-03" db="EMBL/GenBank/DDBJ databases">
        <title>Large-scale analysis of RIKEN Arabidopsis full-length (RAFL) cDNAs.</title>
        <authorList>
            <person name="Totoki Y."/>
            <person name="Seki M."/>
            <person name="Ishida J."/>
            <person name="Nakajima M."/>
            <person name="Enju A."/>
            <person name="Kamiya A."/>
            <person name="Narusaka M."/>
            <person name="Shin-i T."/>
            <person name="Nakagawa M."/>
            <person name="Sakamoto N."/>
            <person name="Oishi K."/>
            <person name="Kohara Y."/>
            <person name="Kobayashi M."/>
            <person name="Toyoda A."/>
            <person name="Sakaki Y."/>
            <person name="Sakurai T."/>
            <person name="Iida K."/>
            <person name="Akiyama K."/>
            <person name="Satou M."/>
            <person name="Toyoda T."/>
            <person name="Konagaya A."/>
            <person name="Carninci P."/>
            <person name="Kawai J."/>
            <person name="Hayashizaki Y."/>
            <person name="Shinozaki K."/>
        </authorList>
    </citation>
    <scope>NUCLEOTIDE SEQUENCE</scope>
</reference>
<organism evidence="1">
    <name type="scientific">Arabidopsis thaliana</name>
    <name type="common">Mouse-ear cress</name>
    <dbReference type="NCBI Taxonomy" id="3702"/>
    <lineage>
        <taxon>Eukaryota</taxon>
        <taxon>Viridiplantae</taxon>
        <taxon>Streptophyta</taxon>
        <taxon>Embryophyta</taxon>
        <taxon>Tracheophyta</taxon>
        <taxon>Spermatophyta</taxon>
        <taxon>Magnoliopsida</taxon>
        <taxon>eudicotyledons</taxon>
        <taxon>Gunneridae</taxon>
        <taxon>Pentapetalae</taxon>
        <taxon>rosids</taxon>
        <taxon>malvids</taxon>
        <taxon>Brassicales</taxon>
        <taxon>Brassicaceae</taxon>
        <taxon>Camelineae</taxon>
        <taxon>Arabidopsis</taxon>
    </lineage>
</organism>
<dbReference type="EMBL" id="AK220619">
    <property type="protein sequence ID" value="BAD95015.1"/>
    <property type="molecule type" value="mRNA"/>
</dbReference>
<sequence>MNKKCCWDPHSQSQVADKSDAFERVLGVPFDHQAPLFKTCGDATKDCSDMF</sequence>